<proteinExistence type="predicted"/>
<dbReference type="STRING" id="1137799.GZ78_05200"/>
<dbReference type="OrthoDB" id="5699563at2"/>
<protein>
    <submittedName>
        <fullName evidence="1">Uncharacterized protein</fullName>
    </submittedName>
</protein>
<evidence type="ECO:0000313" key="2">
    <source>
        <dbReference type="Proteomes" id="UP000028073"/>
    </source>
</evidence>
<gene>
    <name evidence="1" type="ORF">GZ78_05200</name>
</gene>
<dbReference type="RefSeq" id="WP_034833152.1">
    <property type="nucleotide sequence ID" value="NZ_JOKH01000001.1"/>
</dbReference>
<dbReference type="eggNOG" id="ENOG502Z8CR">
    <property type="taxonomic scope" value="Bacteria"/>
</dbReference>
<name>A0A081NLN8_9GAMM</name>
<evidence type="ECO:0000313" key="1">
    <source>
        <dbReference type="EMBL" id="KEQ19361.1"/>
    </source>
</evidence>
<keyword evidence="2" id="KW-1185">Reference proteome</keyword>
<accession>A0A081NLN8</accession>
<organism evidence="1 2">
    <name type="scientific">Endozoicomonas numazuensis</name>
    <dbReference type="NCBI Taxonomy" id="1137799"/>
    <lineage>
        <taxon>Bacteria</taxon>
        <taxon>Pseudomonadati</taxon>
        <taxon>Pseudomonadota</taxon>
        <taxon>Gammaproteobacteria</taxon>
        <taxon>Oceanospirillales</taxon>
        <taxon>Endozoicomonadaceae</taxon>
        <taxon>Endozoicomonas</taxon>
    </lineage>
</organism>
<dbReference type="EMBL" id="JOKH01000001">
    <property type="protein sequence ID" value="KEQ19361.1"/>
    <property type="molecule type" value="Genomic_DNA"/>
</dbReference>
<dbReference type="Proteomes" id="UP000028073">
    <property type="component" value="Unassembled WGS sequence"/>
</dbReference>
<sequence>MLSWVCCGNGCRRIDSTDKIASAVRYENPKGRSWFRKAIGKKIYIEPEALTYLKSLNGYDQDKVIKGVEELASIPHPSGGMVNTLRPNFFKAKTVHYFTLKYQVTSELVVVSDIDLNASMLSEKPKGKGERGSLHRVQKVGNMQFTATSALSDSKALQEQTWSRRTATHDVQTEHAAVNGMLNELQKATWLMGVHAEHAYPEDKVSDYTLFHNPSEGGALDFYESARDNMGLTTEVSRHLAAVLADVQRKGKPVKWVVHSQGGIIFKQAVKLHLKNYPGSSLDKNTVVFHAGGNNKKEASRILTKAGIKRAAPDKDNPFDLVPNLAGRNHMDLASIKRSVSFWTKVKGTPDASPVESPHTLPFISLEAYHRFLTLAGDERSAAKVKKHMQTMQGQGH</sequence>
<reference evidence="1 2" key="1">
    <citation type="submission" date="2014-06" db="EMBL/GenBank/DDBJ databases">
        <title>Whole Genome Sequences of Three Symbiotic Endozoicomonas Bacteria.</title>
        <authorList>
            <person name="Neave M.J."/>
            <person name="Apprill A."/>
            <person name="Voolstra C.R."/>
        </authorList>
    </citation>
    <scope>NUCLEOTIDE SEQUENCE [LARGE SCALE GENOMIC DNA]</scope>
    <source>
        <strain evidence="1 2">DSM 25634</strain>
    </source>
</reference>
<comment type="caution">
    <text evidence="1">The sequence shown here is derived from an EMBL/GenBank/DDBJ whole genome shotgun (WGS) entry which is preliminary data.</text>
</comment>
<dbReference type="AlphaFoldDB" id="A0A081NLN8"/>